<keyword evidence="1" id="KW-0175">Coiled coil</keyword>
<protein>
    <submittedName>
        <fullName evidence="2">Uncharacterized protein</fullName>
    </submittedName>
</protein>
<sequence length="150" mass="18053">MSSEKTAHEIKSDFLMEQVHELAQKHQESYEKWKNAKNSYDEKKTRYFNNVFMPFYRTGKALAQNRKLSIRKRCAILKDIQVAYKKMKNFGKNEQAQVFKLQFEAIKDQHILQHTMKLFFDLQHSRLNEVRSIFQQMSQLAEQVERLGKY</sequence>
<feature type="coiled-coil region" evidence="1">
    <location>
        <begin position="16"/>
        <end position="43"/>
    </location>
</feature>
<comment type="caution">
    <text evidence="2">The sequence shown here is derived from an EMBL/GenBank/DDBJ whole genome shotgun (WGS) entry which is preliminary data.</text>
</comment>
<dbReference type="EMBL" id="CANHGI010000002">
    <property type="protein sequence ID" value="CAI5443190.1"/>
    <property type="molecule type" value="Genomic_DNA"/>
</dbReference>
<gene>
    <name evidence="2" type="ORF">CAMP_LOCUS5827</name>
</gene>
<evidence type="ECO:0000256" key="1">
    <source>
        <dbReference type="SAM" id="Coils"/>
    </source>
</evidence>
<evidence type="ECO:0000313" key="3">
    <source>
        <dbReference type="Proteomes" id="UP001152747"/>
    </source>
</evidence>
<dbReference type="Proteomes" id="UP001152747">
    <property type="component" value="Unassembled WGS sequence"/>
</dbReference>
<organism evidence="2 3">
    <name type="scientific">Caenorhabditis angaria</name>
    <dbReference type="NCBI Taxonomy" id="860376"/>
    <lineage>
        <taxon>Eukaryota</taxon>
        <taxon>Metazoa</taxon>
        <taxon>Ecdysozoa</taxon>
        <taxon>Nematoda</taxon>
        <taxon>Chromadorea</taxon>
        <taxon>Rhabditida</taxon>
        <taxon>Rhabditina</taxon>
        <taxon>Rhabditomorpha</taxon>
        <taxon>Rhabditoidea</taxon>
        <taxon>Rhabditidae</taxon>
        <taxon>Peloderinae</taxon>
        <taxon>Caenorhabditis</taxon>
    </lineage>
</organism>
<proteinExistence type="predicted"/>
<accession>A0A9P1IEH3</accession>
<dbReference type="AlphaFoldDB" id="A0A9P1IEH3"/>
<name>A0A9P1IEH3_9PELO</name>
<evidence type="ECO:0000313" key="2">
    <source>
        <dbReference type="EMBL" id="CAI5443190.1"/>
    </source>
</evidence>
<keyword evidence="3" id="KW-1185">Reference proteome</keyword>
<reference evidence="2" key="1">
    <citation type="submission" date="2022-11" db="EMBL/GenBank/DDBJ databases">
        <authorList>
            <person name="Kikuchi T."/>
        </authorList>
    </citation>
    <scope>NUCLEOTIDE SEQUENCE</scope>
    <source>
        <strain evidence="2">PS1010</strain>
    </source>
</reference>